<feature type="compositionally biased region" description="Polar residues" evidence="1">
    <location>
        <begin position="47"/>
        <end position="56"/>
    </location>
</feature>
<feature type="compositionally biased region" description="Basic residues" evidence="1">
    <location>
        <begin position="59"/>
        <end position="69"/>
    </location>
</feature>
<evidence type="ECO:0000256" key="1">
    <source>
        <dbReference type="SAM" id="MobiDB-lite"/>
    </source>
</evidence>
<feature type="compositionally biased region" description="Basic and acidic residues" evidence="1">
    <location>
        <begin position="31"/>
        <end position="40"/>
    </location>
</feature>
<dbReference type="EMBL" id="GECU01017649">
    <property type="protein sequence ID" value="JAS90057.1"/>
    <property type="molecule type" value="Transcribed_RNA"/>
</dbReference>
<reference evidence="2" key="1">
    <citation type="submission" date="2015-11" db="EMBL/GenBank/DDBJ databases">
        <title>De novo transcriptome assembly of four potential Pierce s Disease insect vectors from Arizona vineyards.</title>
        <authorList>
            <person name="Tassone E.E."/>
        </authorList>
    </citation>
    <scope>NUCLEOTIDE SEQUENCE</scope>
</reference>
<accession>A0A1B6IT19</accession>
<sequence>MERWIKLREMRLGIKIRNRQGLQLPSRSRTKSVDFREYRQKKPSARSLPTKNSPSRSLVARRMKYHPTRRRTDDPAQQRNLSTRQCLTSCENDGLDESLICQLSKIHILKKAKPRRRRCLGIRKLCYRNRYPKKVRRRPGKLRATRRRR</sequence>
<proteinExistence type="predicted"/>
<gene>
    <name evidence="2" type="ORF">g.4650</name>
</gene>
<name>A0A1B6IT19_9HEMI</name>
<protein>
    <submittedName>
        <fullName evidence="2">Uncharacterized protein</fullName>
    </submittedName>
</protein>
<evidence type="ECO:0000313" key="2">
    <source>
        <dbReference type="EMBL" id="JAS90057.1"/>
    </source>
</evidence>
<organism evidence="2">
    <name type="scientific">Homalodisca liturata</name>
    <dbReference type="NCBI Taxonomy" id="320908"/>
    <lineage>
        <taxon>Eukaryota</taxon>
        <taxon>Metazoa</taxon>
        <taxon>Ecdysozoa</taxon>
        <taxon>Arthropoda</taxon>
        <taxon>Hexapoda</taxon>
        <taxon>Insecta</taxon>
        <taxon>Pterygota</taxon>
        <taxon>Neoptera</taxon>
        <taxon>Paraneoptera</taxon>
        <taxon>Hemiptera</taxon>
        <taxon>Auchenorrhyncha</taxon>
        <taxon>Membracoidea</taxon>
        <taxon>Cicadellidae</taxon>
        <taxon>Cicadellinae</taxon>
        <taxon>Proconiini</taxon>
        <taxon>Homalodisca</taxon>
    </lineage>
</organism>
<feature type="region of interest" description="Disordered" evidence="1">
    <location>
        <begin position="23"/>
        <end position="81"/>
    </location>
</feature>
<dbReference type="AlphaFoldDB" id="A0A1B6IT19"/>